<protein>
    <submittedName>
        <fullName evidence="1">Uncharacterized protein</fullName>
    </submittedName>
</protein>
<dbReference type="Proteomes" id="UP000235786">
    <property type="component" value="Unassembled WGS sequence"/>
</dbReference>
<dbReference type="AlphaFoldDB" id="A0A2J6SDK2"/>
<name>A0A2J6SDK2_HYAVF</name>
<reference evidence="1 2" key="1">
    <citation type="submission" date="2016-04" db="EMBL/GenBank/DDBJ databases">
        <title>A degradative enzymes factory behind the ericoid mycorrhizal symbiosis.</title>
        <authorList>
            <consortium name="DOE Joint Genome Institute"/>
            <person name="Martino E."/>
            <person name="Morin E."/>
            <person name="Grelet G."/>
            <person name="Kuo A."/>
            <person name="Kohler A."/>
            <person name="Daghino S."/>
            <person name="Barry K."/>
            <person name="Choi C."/>
            <person name="Cichocki N."/>
            <person name="Clum A."/>
            <person name="Copeland A."/>
            <person name="Hainaut M."/>
            <person name="Haridas S."/>
            <person name="Labutti K."/>
            <person name="Lindquist E."/>
            <person name="Lipzen A."/>
            <person name="Khouja H.-R."/>
            <person name="Murat C."/>
            <person name="Ohm R."/>
            <person name="Olson A."/>
            <person name="Spatafora J."/>
            <person name="Veneault-Fourrey C."/>
            <person name="Henrissat B."/>
            <person name="Grigoriev I."/>
            <person name="Martin F."/>
            <person name="Perotto S."/>
        </authorList>
    </citation>
    <scope>NUCLEOTIDE SEQUENCE [LARGE SCALE GENOMIC DNA]</scope>
    <source>
        <strain evidence="1 2">F</strain>
    </source>
</reference>
<gene>
    <name evidence="1" type="ORF">L207DRAFT_522166</name>
</gene>
<evidence type="ECO:0000313" key="2">
    <source>
        <dbReference type="Proteomes" id="UP000235786"/>
    </source>
</evidence>
<keyword evidence="2" id="KW-1185">Reference proteome</keyword>
<dbReference type="OrthoDB" id="10579014at2759"/>
<evidence type="ECO:0000313" key="1">
    <source>
        <dbReference type="EMBL" id="PMD48838.1"/>
    </source>
</evidence>
<sequence>MPAPSKQVLAPGTAVAPAGSSFTRFLGLPFDIRFMIWKITMRGITEHIITVAGFEKSFRDYKPQTQSSSAFCGVCRLSLPNRAIKVSQGYRPEITKMMFSKEGIAAAKRVQNSLETVLEGQDEEEILFVPDIMNLNSDSWARLDNLSPAARENIRSVAFYVLSERFQPRYGSVFEVRFEDLASKVQRVMPYLEYIHLIIDTEQRFKSAPPPFRAWGSNHRKKLAILPASSTEKQAWVSAYAEGHYVNSQLRDRIRYFKREQHESCGSLMSRTLTQSVSAPAASKSEDIGRQLKARVDIKLVEWAHQDETEVAEE</sequence>
<dbReference type="EMBL" id="KZ613937">
    <property type="protein sequence ID" value="PMD48838.1"/>
    <property type="molecule type" value="Genomic_DNA"/>
</dbReference>
<accession>A0A2J6SDK2</accession>
<organism evidence="1 2">
    <name type="scientific">Hyaloscypha variabilis (strain UAMH 11265 / GT02V1 / F)</name>
    <name type="common">Meliniomyces variabilis</name>
    <dbReference type="NCBI Taxonomy" id="1149755"/>
    <lineage>
        <taxon>Eukaryota</taxon>
        <taxon>Fungi</taxon>
        <taxon>Dikarya</taxon>
        <taxon>Ascomycota</taxon>
        <taxon>Pezizomycotina</taxon>
        <taxon>Leotiomycetes</taxon>
        <taxon>Helotiales</taxon>
        <taxon>Hyaloscyphaceae</taxon>
        <taxon>Hyaloscypha</taxon>
        <taxon>Hyaloscypha variabilis</taxon>
    </lineage>
</organism>
<proteinExistence type="predicted"/>